<keyword evidence="8" id="KW-1185">Reference proteome</keyword>
<dbReference type="GO" id="GO:0030151">
    <property type="term" value="F:molybdenum ion binding"/>
    <property type="evidence" value="ECO:0007669"/>
    <property type="project" value="UniProtKB-UniRule"/>
</dbReference>
<dbReference type="Proteomes" id="UP001186944">
    <property type="component" value="Unassembled WGS sequence"/>
</dbReference>
<evidence type="ECO:0000256" key="1">
    <source>
        <dbReference type="ARBA" id="ARBA00022679"/>
    </source>
</evidence>
<dbReference type="PANTHER" id="PTHR14237">
    <property type="entry name" value="MOLYBDOPTERIN COFACTOR SULFURASE MOSC"/>
    <property type="match status" value="1"/>
</dbReference>
<evidence type="ECO:0000313" key="8">
    <source>
        <dbReference type="Proteomes" id="UP001186944"/>
    </source>
</evidence>
<dbReference type="InterPro" id="IPR015424">
    <property type="entry name" value="PyrdxlP-dep_Trfase"/>
</dbReference>
<dbReference type="InterPro" id="IPR015421">
    <property type="entry name" value="PyrdxlP-dep_Trfase_major"/>
</dbReference>
<accession>A0AA89CA29</accession>
<protein>
    <recommendedName>
        <fullName evidence="4">Molybdenum cofactor sulfurase</fullName>
        <shortName evidence="4">MCS</shortName>
        <shortName evidence="4">MOS</shortName>
        <shortName evidence="4">MoCo sulfurase</shortName>
        <ecNumber evidence="4">2.8.1.9</ecNumber>
    </recommendedName>
    <alternativeName>
        <fullName evidence="4">Molybdenum cofactor sulfurtransferase</fullName>
    </alternativeName>
</protein>
<keyword evidence="1 4" id="KW-0808">Transferase</keyword>
<dbReference type="GO" id="GO:0008265">
    <property type="term" value="F:molybdenum cofactor sulfurtransferase activity"/>
    <property type="evidence" value="ECO:0007669"/>
    <property type="project" value="UniProtKB-UniRule"/>
</dbReference>
<comment type="caution">
    <text evidence="7">The sequence shown here is derived from an EMBL/GenBank/DDBJ whole genome shotgun (WGS) entry which is preliminary data.</text>
</comment>
<name>A0AA89CA29_PINIB</name>
<evidence type="ECO:0000256" key="4">
    <source>
        <dbReference type="HAMAP-Rule" id="MF_03050"/>
    </source>
</evidence>
<organism evidence="7 8">
    <name type="scientific">Pinctada imbricata</name>
    <name type="common">Atlantic pearl-oyster</name>
    <name type="synonym">Pinctada martensii</name>
    <dbReference type="NCBI Taxonomy" id="66713"/>
    <lineage>
        <taxon>Eukaryota</taxon>
        <taxon>Metazoa</taxon>
        <taxon>Spiralia</taxon>
        <taxon>Lophotrochozoa</taxon>
        <taxon>Mollusca</taxon>
        <taxon>Bivalvia</taxon>
        <taxon>Autobranchia</taxon>
        <taxon>Pteriomorphia</taxon>
        <taxon>Pterioida</taxon>
        <taxon>Pterioidea</taxon>
        <taxon>Pteriidae</taxon>
        <taxon>Pinctada</taxon>
    </lineage>
</organism>
<dbReference type="Gene3D" id="3.40.640.10">
    <property type="entry name" value="Type I PLP-dependent aspartate aminotransferase-like (Major domain)"/>
    <property type="match status" value="1"/>
</dbReference>
<feature type="domain" description="MOSC" evidence="6">
    <location>
        <begin position="816"/>
        <end position="969"/>
    </location>
</feature>
<gene>
    <name evidence="7" type="ORF">FSP39_017360</name>
</gene>
<sequence>MNILFRQQEQTRTNRSDNKNILFRQQEQTVQTTEQTTTRTKRSNTRTYRSDNKNKPFRQQEHTVQTTRTYRSDNKNIPFRQQEQTVQTTRTYCSDNKNKQFKQFKQQEQTVQTTRTKRSERSTYVEHCGATLFAKSQIEAYQSELLSNLYGNPHSRSQSSTLSTEVTDNIRYRVLRHFNTTDDEYSVIFTSNCTGALKLIAEHFNFNNQSNEERPEGSQVTDNRKYGCFCYLLDNHTSVQGMRGAIQDEVCSILCLDEKDLETQEISKSGVIFQQPNKYESGNCLFAFPAQSNFSGRKYPLSWVERLRRSEFPFQNQFPGRWYSVLDAAAYVSTSPLDLDLHKPDFVTLSFYKMMGFPTSLGCLLVRNEVGHLLQKKYFGGGSVSASSATDMYAQFRKSLSDRFEDGTIPFLEIMSLRHGFDTLERLGGGMRAISSHTFSLSRYFYHLLSRLTHGNGQSLAVIYSGTDYTNGDTQGAVVNLNLRRANGDYIGFAEVDKMAQLYNIHLRTGCFCNIGSCQKYLGLTSQQIKNNFQAGHVCGDDRDVINGKPTGSVRVSFGYMSTVQDVHQCLRFITECFLEGTALKQDYHTFIQSLCEDITSHQDVCDKLDEKAQENDDGKSVMFNHLTSNNLSQIEKQPIEQRANVQVPNLIASHQKSVAMETESVILSCDKDTRFLTDICIYPVKSCAAFKVSSWEIGPTGLLYDRRWMVVSHLGVAISQKREPLMCMIKPKLDLMSHTLTLTYKDMEPLTLPIDVDITGDVRRNDSTAVCSSKVCGDRIQGIDCGEKAAEWLSQALQRPGCRLIQQDTASHRKTKLADSGVNTKDSVHQGISLANESQYLLVTRSSMEKLKQKIQEGTCNGQQGQEDVELENLVSRFRGNLVIGGGLSLEEDSWSEIQIGAHTFMSQGGCSRCQMICLDQENGTRSKEPLRTLAVWRGRKVTFGIHIRNKEYIKGTLLRIGDPVHVIRTNSEQ</sequence>
<evidence type="ECO:0000259" key="6">
    <source>
        <dbReference type="PROSITE" id="PS51340"/>
    </source>
</evidence>
<proteinExistence type="inferred from homology"/>
<comment type="catalytic activity">
    <reaction evidence="4">
        <text>Mo-molybdopterin + L-cysteine + AH2 = thio-Mo-molybdopterin + L-alanine + A + H2O</text>
        <dbReference type="Rhea" id="RHEA:42636"/>
        <dbReference type="ChEBI" id="CHEBI:13193"/>
        <dbReference type="ChEBI" id="CHEBI:15377"/>
        <dbReference type="ChEBI" id="CHEBI:17499"/>
        <dbReference type="ChEBI" id="CHEBI:35235"/>
        <dbReference type="ChEBI" id="CHEBI:57972"/>
        <dbReference type="ChEBI" id="CHEBI:71302"/>
        <dbReference type="ChEBI" id="CHEBI:82685"/>
        <dbReference type="EC" id="2.8.1.9"/>
    </reaction>
</comment>
<comment type="cofactor">
    <cofactor evidence="4">
        <name>pyridoxal 5'-phosphate</name>
        <dbReference type="ChEBI" id="CHEBI:597326"/>
    </cofactor>
</comment>
<evidence type="ECO:0000256" key="3">
    <source>
        <dbReference type="ARBA" id="ARBA00023150"/>
    </source>
</evidence>
<dbReference type="SUPFAM" id="SSF53383">
    <property type="entry name" value="PLP-dependent transferases"/>
    <property type="match status" value="1"/>
</dbReference>
<dbReference type="Pfam" id="PF03476">
    <property type="entry name" value="MOSC_N"/>
    <property type="match status" value="1"/>
</dbReference>
<feature type="compositionally biased region" description="Basic and acidic residues" evidence="5">
    <location>
        <begin position="48"/>
        <end position="61"/>
    </location>
</feature>
<dbReference type="HAMAP" id="MF_03050">
    <property type="entry name" value="MOCOS"/>
    <property type="match status" value="1"/>
</dbReference>
<dbReference type="GO" id="GO:0030170">
    <property type="term" value="F:pyridoxal phosphate binding"/>
    <property type="evidence" value="ECO:0007669"/>
    <property type="project" value="UniProtKB-UniRule"/>
</dbReference>
<dbReference type="InterPro" id="IPR005302">
    <property type="entry name" value="MoCF_Sase_C"/>
</dbReference>
<feature type="modified residue" description="N6-(pyridoxal phosphate)lysine" evidence="4">
    <location>
        <position position="353"/>
    </location>
</feature>
<reference evidence="7" key="1">
    <citation type="submission" date="2019-08" db="EMBL/GenBank/DDBJ databases">
        <title>The improved chromosome-level genome for the pearl oyster Pinctada fucata martensii using PacBio sequencing and Hi-C.</title>
        <authorList>
            <person name="Zheng Z."/>
        </authorList>
    </citation>
    <scope>NUCLEOTIDE SEQUENCE</scope>
    <source>
        <strain evidence="7">ZZ-2019</strain>
        <tissue evidence="7">Adductor muscle</tissue>
    </source>
</reference>
<dbReference type="PROSITE" id="PS51340">
    <property type="entry name" value="MOSC"/>
    <property type="match status" value="1"/>
</dbReference>
<comment type="similarity">
    <text evidence="4">Belongs to the class-V pyridoxal-phosphate-dependent aminotransferase family. MOCOS subfamily.</text>
</comment>
<evidence type="ECO:0000256" key="2">
    <source>
        <dbReference type="ARBA" id="ARBA00022898"/>
    </source>
</evidence>
<keyword evidence="3 4" id="KW-0501">Molybdenum cofactor biosynthesis</keyword>
<dbReference type="Pfam" id="PF03473">
    <property type="entry name" value="MOSC"/>
    <property type="match status" value="1"/>
</dbReference>
<dbReference type="GO" id="GO:0006777">
    <property type="term" value="P:Mo-molybdopterin cofactor biosynthetic process"/>
    <property type="evidence" value="ECO:0007669"/>
    <property type="project" value="UniProtKB-UniRule"/>
</dbReference>
<dbReference type="EMBL" id="VSWD01000003">
    <property type="protein sequence ID" value="KAK3106299.1"/>
    <property type="molecule type" value="Genomic_DNA"/>
</dbReference>
<evidence type="ECO:0000256" key="5">
    <source>
        <dbReference type="SAM" id="MobiDB-lite"/>
    </source>
</evidence>
<feature type="compositionally biased region" description="Low complexity" evidence="5">
    <location>
        <begin position="27"/>
        <end position="38"/>
    </location>
</feature>
<feature type="region of interest" description="Disordered" evidence="5">
    <location>
        <begin position="27"/>
        <end position="63"/>
    </location>
</feature>
<dbReference type="InterPro" id="IPR028886">
    <property type="entry name" value="MoCo_sulfurase"/>
</dbReference>
<comment type="function">
    <text evidence="4">Sulfurates the molybdenum cofactor. Sulfation of molybdenum is essential for xanthine dehydrogenase (XDH) and aldehyde oxidase (ADO) enzymes in which molybdenum cofactor is liganded by 1 oxygen and 1 sulfur atom in active form.</text>
</comment>
<dbReference type="GO" id="GO:0016829">
    <property type="term" value="F:lyase activity"/>
    <property type="evidence" value="ECO:0007669"/>
    <property type="project" value="UniProtKB-UniRule"/>
</dbReference>
<dbReference type="EC" id="2.8.1.9" evidence="4"/>
<evidence type="ECO:0000313" key="7">
    <source>
        <dbReference type="EMBL" id="KAK3106299.1"/>
    </source>
</evidence>
<dbReference type="AlphaFoldDB" id="A0AA89CA29"/>
<keyword evidence="2 4" id="KW-0663">Pyridoxal phosphate</keyword>
<feature type="active site" evidence="4">
    <location>
        <position position="513"/>
    </location>
</feature>
<dbReference type="InterPro" id="IPR000192">
    <property type="entry name" value="Aminotrans_V_dom"/>
</dbReference>
<dbReference type="InterPro" id="IPR005303">
    <property type="entry name" value="MOCOS_middle"/>
</dbReference>
<dbReference type="Pfam" id="PF00266">
    <property type="entry name" value="Aminotran_5"/>
    <property type="match status" value="2"/>
</dbReference>
<dbReference type="PANTHER" id="PTHR14237:SF80">
    <property type="entry name" value="MOLYBDENUM COFACTOR SULFURASE"/>
    <property type="match status" value="1"/>
</dbReference>
<dbReference type="SUPFAM" id="SSF141673">
    <property type="entry name" value="MOSC N-terminal domain-like"/>
    <property type="match status" value="1"/>
</dbReference>